<evidence type="ECO:0000256" key="3">
    <source>
        <dbReference type="ARBA" id="ARBA00022763"/>
    </source>
</evidence>
<dbReference type="GO" id="GO:0006298">
    <property type="term" value="P:mismatch repair"/>
    <property type="evidence" value="ECO:0007669"/>
    <property type="project" value="InterPro"/>
</dbReference>
<dbReference type="AlphaFoldDB" id="A0A2S9J469"/>
<keyword evidence="5" id="KW-0234">DNA repair</keyword>
<dbReference type="GO" id="GO:0004519">
    <property type="term" value="F:endonuclease activity"/>
    <property type="evidence" value="ECO:0007669"/>
    <property type="project" value="UniProtKB-KW"/>
</dbReference>
<organism evidence="8 9">
    <name type="scientific">Sphingobacterium haloxyli</name>
    <dbReference type="NCBI Taxonomy" id="2100533"/>
    <lineage>
        <taxon>Bacteria</taxon>
        <taxon>Pseudomonadati</taxon>
        <taxon>Bacteroidota</taxon>
        <taxon>Sphingobacteriia</taxon>
        <taxon>Sphingobacteriales</taxon>
        <taxon>Sphingobacteriaceae</taxon>
        <taxon>Sphingobacterium</taxon>
    </lineage>
</organism>
<dbReference type="InterPro" id="IPR011335">
    <property type="entry name" value="Restrct_endonuc-II-like"/>
</dbReference>
<accession>A0A2S9J469</accession>
<keyword evidence="9" id="KW-1185">Reference proteome</keyword>
<keyword evidence="4" id="KW-0378">Hydrolase</keyword>
<feature type="transmembrane region" description="Helical" evidence="7">
    <location>
        <begin position="130"/>
        <end position="149"/>
    </location>
</feature>
<dbReference type="Pfam" id="PF03852">
    <property type="entry name" value="Vsr"/>
    <property type="match status" value="1"/>
</dbReference>
<evidence type="ECO:0000256" key="7">
    <source>
        <dbReference type="SAM" id="Phobius"/>
    </source>
</evidence>
<name>A0A2S9J469_9SPHI</name>
<evidence type="ECO:0000313" key="9">
    <source>
        <dbReference type="Proteomes" id="UP000239711"/>
    </source>
</evidence>
<keyword evidence="3" id="KW-0227">DNA damage</keyword>
<evidence type="ECO:0008006" key="10">
    <source>
        <dbReference type="Google" id="ProtNLM"/>
    </source>
</evidence>
<evidence type="ECO:0000256" key="2">
    <source>
        <dbReference type="ARBA" id="ARBA00022759"/>
    </source>
</evidence>
<dbReference type="Gene3D" id="3.40.960.10">
    <property type="entry name" value="VSR Endonuclease"/>
    <property type="match status" value="1"/>
</dbReference>
<evidence type="ECO:0000256" key="4">
    <source>
        <dbReference type="ARBA" id="ARBA00022801"/>
    </source>
</evidence>
<evidence type="ECO:0000256" key="1">
    <source>
        <dbReference type="ARBA" id="ARBA00022722"/>
    </source>
</evidence>
<comment type="caution">
    <text evidence="8">The sequence shown here is derived from an EMBL/GenBank/DDBJ whole genome shotgun (WGS) entry which is preliminary data.</text>
</comment>
<evidence type="ECO:0000256" key="6">
    <source>
        <dbReference type="ARBA" id="ARBA00029466"/>
    </source>
</evidence>
<keyword evidence="7" id="KW-0472">Membrane</keyword>
<dbReference type="Proteomes" id="UP000239711">
    <property type="component" value="Unassembled WGS sequence"/>
</dbReference>
<dbReference type="OrthoDB" id="9801520at2"/>
<evidence type="ECO:0000313" key="8">
    <source>
        <dbReference type="EMBL" id="PRD47596.1"/>
    </source>
</evidence>
<comment type="similarity">
    <text evidence="6">Belongs to the Vsr family.</text>
</comment>
<dbReference type="RefSeq" id="WP_105716819.1">
    <property type="nucleotide sequence ID" value="NZ_PVBQ01000006.1"/>
</dbReference>
<sequence>MQSYDEKEYRIKVPRFEESAGFYTSKQRSFNMSRIKGKHSKPEMMLRRALWAKNIRFRLHDKSLPGSPDIVIKKYKLAIFVDGEFWHGFQWKKRQAQIKSNRQFWIPKIEHNMQKDELTNRALRNMGYTVFRSASTLSLVNGLAVLWLLPNTRKLSGLINVNYKITTGRKRIYRLLGNYWI</sequence>
<evidence type="ECO:0000256" key="5">
    <source>
        <dbReference type="ARBA" id="ARBA00023204"/>
    </source>
</evidence>
<gene>
    <name evidence="8" type="ORF">C5745_09805</name>
</gene>
<proteinExistence type="inferred from homology"/>
<dbReference type="GO" id="GO:0016787">
    <property type="term" value="F:hydrolase activity"/>
    <property type="evidence" value="ECO:0007669"/>
    <property type="project" value="UniProtKB-KW"/>
</dbReference>
<dbReference type="CDD" id="cd00221">
    <property type="entry name" value="Vsr"/>
    <property type="match status" value="1"/>
</dbReference>
<protein>
    <recommendedName>
        <fullName evidence="10">Very short patch repair endonuclease</fullName>
    </recommendedName>
</protein>
<dbReference type="SUPFAM" id="SSF52980">
    <property type="entry name" value="Restriction endonuclease-like"/>
    <property type="match status" value="1"/>
</dbReference>
<dbReference type="EMBL" id="PVBQ01000006">
    <property type="protein sequence ID" value="PRD47596.1"/>
    <property type="molecule type" value="Genomic_DNA"/>
</dbReference>
<keyword evidence="7" id="KW-1133">Transmembrane helix</keyword>
<dbReference type="NCBIfam" id="TIGR00632">
    <property type="entry name" value="vsr"/>
    <property type="match status" value="1"/>
</dbReference>
<reference evidence="8 9" key="1">
    <citation type="submission" date="2018-02" db="EMBL/GenBank/DDBJ databases">
        <title>The draft genome of Sphingobacterium sp. 5JN-11.</title>
        <authorList>
            <person name="Liu L."/>
            <person name="Li L."/>
            <person name="Liang L."/>
            <person name="Zhang X."/>
            <person name="Wang T."/>
        </authorList>
    </citation>
    <scope>NUCLEOTIDE SEQUENCE [LARGE SCALE GENOMIC DNA]</scope>
    <source>
        <strain evidence="8 9">5JN-11</strain>
    </source>
</reference>
<dbReference type="InterPro" id="IPR004603">
    <property type="entry name" value="DNA_mismatch_endonuc_vsr"/>
</dbReference>
<keyword evidence="1" id="KW-0540">Nuclease</keyword>
<keyword evidence="7" id="KW-0812">Transmembrane</keyword>
<keyword evidence="2" id="KW-0255">Endonuclease</keyword>